<protein>
    <submittedName>
        <fullName evidence="1">Uncharacterized protein</fullName>
    </submittedName>
</protein>
<dbReference type="KEGG" id="pfo:Pfl01_2790"/>
<sequence length="100" mass="11844">MNLIRKLLLNREMFGVGEMNAFKNQLTLEQESRLKALDAWHLALENRALRMECPDAYHEELLRQSDEMHRLGMLNDTEWRDLRRGADEAYLRAVAGEDYH</sequence>
<dbReference type="Proteomes" id="UP000002704">
    <property type="component" value="Chromosome"/>
</dbReference>
<organism evidence="1 2">
    <name type="scientific">Pseudomonas fluorescens (strain Pf0-1)</name>
    <dbReference type="NCBI Taxonomy" id="205922"/>
    <lineage>
        <taxon>Bacteria</taxon>
        <taxon>Pseudomonadati</taxon>
        <taxon>Pseudomonadota</taxon>
        <taxon>Gammaproteobacteria</taxon>
        <taxon>Pseudomonadales</taxon>
        <taxon>Pseudomonadaceae</taxon>
        <taxon>Pseudomonas</taxon>
    </lineage>
</organism>
<dbReference type="EMBL" id="CP000094">
    <property type="protein sequence ID" value="ABA74531.1"/>
    <property type="molecule type" value="Genomic_DNA"/>
</dbReference>
<name>Q3KCH4_PSEPF</name>
<accession>Q3KCH4</accession>
<evidence type="ECO:0000313" key="1">
    <source>
        <dbReference type="EMBL" id="ABA74531.1"/>
    </source>
</evidence>
<evidence type="ECO:0000313" key="2">
    <source>
        <dbReference type="Proteomes" id="UP000002704"/>
    </source>
</evidence>
<dbReference type="HOGENOM" id="CLU_193803_0_0_6"/>
<gene>
    <name evidence="1" type="ordered locus">Pfl01_2790</name>
</gene>
<proteinExistence type="predicted"/>
<dbReference type="AlphaFoldDB" id="Q3KCH4"/>
<reference evidence="1 2" key="1">
    <citation type="journal article" date="2009" name="Genome Biol.">
        <title>Genomic and genetic analyses of diversity and plant interactions of Pseudomonas fluorescens.</title>
        <authorList>
            <person name="Silby M.W."/>
            <person name="Cerdeno-Tarraga A.M."/>
            <person name="Vernikos G.S."/>
            <person name="Giddens S.R."/>
            <person name="Jackson R.W."/>
            <person name="Preston G.M."/>
            <person name="Zhang X.X."/>
            <person name="Moon C.D."/>
            <person name="Gehrig S.M."/>
            <person name="Godfrey S.A."/>
            <person name="Knight C.G."/>
            <person name="Malone J.G."/>
            <person name="Robinson Z."/>
            <person name="Spiers A.J."/>
            <person name="Harris S."/>
            <person name="Challis G.L."/>
            <person name="Yaxley A.M."/>
            <person name="Harris D."/>
            <person name="Seeger K."/>
            <person name="Murphy L."/>
            <person name="Rutter S."/>
            <person name="Squares R."/>
            <person name="Quail M.A."/>
            <person name="Saunders E."/>
            <person name="Mavromatis K."/>
            <person name="Brettin T.S."/>
            <person name="Bentley S.D."/>
            <person name="Hothersall J."/>
            <person name="Stephens E."/>
            <person name="Thomas C.M."/>
            <person name="Parkhill J."/>
            <person name="Levy S.B."/>
            <person name="Rainey P.B."/>
            <person name="Thomson N.R."/>
        </authorList>
    </citation>
    <scope>NUCLEOTIDE SEQUENCE [LARGE SCALE GENOMIC DNA]</scope>
    <source>
        <strain evidence="1 2">Pf0-1</strain>
    </source>
</reference>